<sequence>MFFASLTFPKLPSPRVLPSSYFPSRIPFFFCSSSSSFFLISPFSFLMITIHNSLPSLSLFL</sequence>
<proteinExistence type="predicted"/>
<keyword evidence="3" id="KW-0723">Serine/threonine-protein kinase</keyword>
<keyword evidence="1" id="KW-0812">Transmembrane</keyword>
<dbReference type="GO" id="GO:0004674">
    <property type="term" value="F:protein serine/threonine kinase activity"/>
    <property type="evidence" value="ECO:0007669"/>
    <property type="project" value="UniProtKB-KW"/>
</dbReference>
<feature type="transmembrane region" description="Helical" evidence="1">
    <location>
        <begin position="26"/>
        <end position="48"/>
    </location>
</feature>
<keyword evidence="1" id="KW-0472">Membrane</keyword>
<evidence type="ECO:0000313" key="3">
    <source>
        <dbReference type="EMBL" id="MBW90553.1"/>
    </source>
</evidence>
<organism evidence="3">
    <name type="scientific">Rhizophora mucronata</name>
    <name type="common">Asiatic mangrove</name>
    <dbReference type="NCBI Taxonomy" id="61149"/>
    <lineage>
        <taxon>Eukaryota</taxon>
        <taxon>Viridiplantae</taxon>
        <taxon>Streptophyta</taxon>
        <taxon>Embryophyta</taxon>
        <taxon>Tracheophyta</taxon>
        <taxon>Spermatophyta</taxon>
        <taxon>Magnoliopsida</taxon>
        <taxon>eudicotyledons</taxon>
        <taxon>Gunneridae</taxon>
        <taxon>Pentapetalae</taxon>
        <taxon>rosids</taxon>
        <taxon>fabids</taxon>
        <taxon>Malpighiales</taxon>
        <taxon>Rhizophoraceae</taxon>
        <taxon>Rhizophora</taxon>
    </lineage>
</organism>
<accession>A0A2P2JAT4</accession>
<keyword evidence="1" id="KW-1133">Transmembrane helix</keyword>
<dbReference type="EMBL" id="GGEC01010069">
    <property type="protein sequence ID" value="MBW90552.1"/>
    <property type="molecule type" value="Transcribed_RNA"/>
</dbReference>
<keyword evidence="3" id="KW-0418">Kinase</keyword>
<dbReference type="EMBL" id="GGEC01010071">
    <property type="protein sequence ID" value="MBW90554.1"/>
    <property type="molecule type" value="Transcribed_RNA"/>
</dbReference>
<evidence type="ECO:0000256" key="1">
    <source>
        <dbReference type="SAM" id="Phobius"/>
    </source>
</evidence>
<reference evidence="3" key="1">
    <citation type="submission" date="2018-02" db="EMBL/GenBank/DDBJ databases">
        <title>Rhizophora mucronata_Transcriptome.</title>
        <authorList>
            <person name="Meera S.P."/>
            <person name="Sreeshan A."/>
            <person name="Augustine A."/>
        </authorList>
    </citation>
    <scope>NUCLEOTIDE SEQUENCE</scope>
    <source>
        <tissue evidence="3">Leaf</tissue>
    </source>
</reference>
<name>A0A2P2JAT4_RHIMU</name>
<protein>
    <submittedName>
        <fullName evidence="2">CBL-interacting serine/threonine-protein kinase 1-like</fullName>
    </submittedName>
    <submittedName>
        <fullName evidence="3">Non-specific serine/threonine protein kinase</fullName>
    </submittedName>
</protein>
<dbReference type="AlphaFoldDB" id="A0A2P2JAT4"/>
<keyword evidence="3" id="KW-0808">Transferase</keyword>
<dbReference type="EMBL" id="GGEC01010070">
    <property type="protein sequence ID" value="MBW90553.1"/>
    <property type="molecule type" value="Transcribed_RNA"/>
</dbReference>
<evidence type="ECO:0000313" key="2">
    <source>
        <dbReference type="EMBL" id="MBW90552.1"/>
    </source>
</evidence>